<name>A0A1G9WV56_9BACI</name>
<accession>A0A1G9WV56</accession>
<protein>
    <submittedName>
        <fullName evidence="1">Uncharacterized protein</fullName>
    </submittedName>
</protein>
<gene>
    <name evidence="1" type="ORF">SAMN05216498_0901</name>
</gene>
<proteinExistence type="predicted"/>
<evidence type="ECO:0000313" key="1">
    <source>
        <dbReference type="EMBL" id="SDM88279.1"/>
    </source>
</evidence>
<dbReference type="Proteomes" id="UP000199334">
    <property type="component" value="Unassembled WGS sequence"/>
</dbReference>
<keyword evidence="2" id="KW-1185">Reference proteome</keyword>
<reference evidence="1 2" key="1">
    <citation type="submission" date="2016-10" db="EMBL/GenBank/DDBJ databases">
        <authorList>
            <person name="de Groot N.N."/>
        </authorList>
    </citation>
    <scope>NUCLEOTIDE SEQUENCE [LARGE SCALE GENOMIC DNA]</scope>
    <source>
        <strain evidence="1 2">CGMCC 1.3442</strain>
    </source>
</reference>
<dbReference type="STRING" id="237069.SAMN05216498_0901"/>
<evidence type="ECO:0000313" key="2">
    <source>
        <dbReference type="Proteomes" id="UP000199334"/>
    </source>
</evidence>
<organism evidence="1 2">
    <name type="scientific">Tenuibacillus multivorans</name>
    <dbReference type="NCBI Taxonomy" id="237069"/>
    <lineage>
        <taxon>Bacteria</taxon>
        <taxon>Bacillati</taxon>
        <taxon>Bacillota</taxon>
        <taxon>Bacilli</taxon>
        <taxon>Bacillales</taxon>
        <taxon>Bacillaceae</taxon>
        <taxon>Tenuibacillus</taxon>
    </lineage>
</organism>
<dbReference type="AlphaFoldDB" id="A0A1G9WV56"/>
<sequence>MFLGLSIIIIGLAGYLVVEANSSDGEFVSMSHAGAQDELFDEHDRVYIGKKLKWTGDELPEINDIRIITDQGQVLSADHSDINIQTYVDETNQTNVIYKYSEENRQIIDSYKSMQNYQLKAPYITLVFEVQLLNSKYQYDLETFEIDYELEGQTEAQQLVLENFIFHR</sequence>
<dbReference type="EMBL" id="FNIG01000001">
    <property type="protein sequence ID" value="SDM88279.1"/>
    <property type="molecule type" value="Genomic_DNA"/>
</dbReference>